<dbReference type="Pfam" id="PF13302">
    <property type="entry name" value="Acetyltransf_3"/>
    <property type="match status" value="1"/>
</dbReference>
<dbReference type="HOGENOM" id="CLU_013985_1_0_11"/>
<dbReference type="PANTHER" id="PTHR43610:SF1">
    <property type="entry name" value="N-ACETYLTRANSFERASE DOMAIN-CONTAINING PROTEIN"/>
    <property type="match status" value="1"/>
</dbReference>
<accession>C7NL96</accession>
<dbReference type="InterPro" id="IPR000182">
    <property type="entry name" value="GNAT_dom"/>
</dbReference>
<feature type="domain" description="N-acetyltransferase" evidence="1">
    <location>
        <begin position="49"/>
        <end position="218"/>
    </location>
</feature>
<dbReference type="KEGG" id="kse:Ksed_05710"/>
<evidence type="ECO:0000313" key="2">
    <source>
        <dbReference type="EMBL" id="ACV05638.1"/>
    </source>
</evidence>
<dbReference type="PANTHER" id="PTHR43610">
    <property type="entry name" value="BLL6696 PROTEIN"/>
    <property type="match status" value="1"/>
</dbReference>
<evidence type="ECO:0000313" key="3">
    <source>
        <dbReference type="Proteomes" id="UP000006666"/>
    </source>
</evidence>
<dbReference type="Gene3D" id="3.40.630.30">
    <property type="match status" value="1"/>
</dbReference>
<gene>
    <name evidence="2" type="ordered locus">Ksed_05710</name>
</gene>
<dbReference type="GO" id="GO:0005840">
    <property type="term" value="C:ribosome"/>
    <property type="evidence" value="ECO:0007669"/>
    <property type="project" value="UniProtKB-KW"/>
</dbReference>
<sequence length="240" mass="25971">MVTWTVEVTTSGHLGVGADAGSARTVEHGRMTTDAPWLTPPPADVGRMVRLVPLAPDHAEGWFSAAQATGPEAWRWLSRPFPRTLTDARADIEAALSEQERGTRLPLAQLDAVDGTFVGTTSYYAPDADVRSVAIGYTWLAGWFQGRGHNAESKLQLLHHAFEGLGAEVVVWHTDALNAHSRAAIEKLGAHHDGVLRHHKRRPDGTVRDTACFSLLADEWPAARERLEGRVSAALQPGAG</sequence>
<protein>
    <submittedName>
        <fullName evidence="2">Acetyltransferase, ribosomal protein N-acetylase</fullName>
    </submittedName>
</protein>
<dbReference type="Proteomes" id="UP000006666">
    <property type="component" value="Chromosome"/>
</dbReference>
<proteinExistence type="predicted"/>
<keyword evidence="2" id="KW-0687">Ribonucleoprotein</keyword>
<dbReference type="InterPro" id="IPR016181">
    <property type="entry name" value="Acyl_CoA_acyltransferase"/>
</dbReference>
<keyword evidence="3" id="KW-1185">Reference proteome</keyword>
<dbReference type="STRING" id="478801.Ksed_05710"/>
<keyword evidence="2" id="KW-0689">Ribosomal protein</keyword>
<name>C7NL96_KYTSD</name>
<dbReference type="eggNOG" id="COG1670">
    <property type="taxonomic scope" value="Bacteria"/>
</dbReference>
<dbReference type="EMBL" id="CP001686">
    <property type="protein sequence ID" value="ACV05638.1"/>
    <property type="molecule type" value="Genomic_DNA"/>
</dbReference>
<dbReference type="SUPFAM" id="SSF55729">
    <property type="entry name" value="Acyl-CoA N-acyltransferases (Nat)"/>
    <property type="match status" value="1"/>
</dbReference>
<reference evidence="2 3" key="1">
    <citation type="journal article" date="2009" name="Stand. Genomic Sci.">
        <title>Complete genome sequence of Kytococcus sedentarius type strain (541).</title>
        <authorList>
            <person name="Sims D."/>
            <person name="Brettin T."/>
            <person name="Detter J.C."/>
            <person name="Han C."/>
            <person name="Lapidus A."/>
            <person name="Copeland A."/>
            <person name="Glavina Del Rio T."/>
            <person name="Nolan M."/>
            <person name="Chen F."/>
            <person name="Lucas S."/>
            <person name="Tice H."/>
            <person name="Cheng J.F."/>
            <person name="Bruce D."/>
            <person name="Goodwin L."/>
            <person name="Pitluck S."/>
            <person name="Ovchinnikova G."/>
            <person name="Pati A."/>
            <person name="Ivanova N."/>
            <person name="Mavrommatis K."/>
            <person name="Chen A."/>
            <person name="Palaniappan K."/>
            <person name="D'haeseleer P."/>
            <person name="Chain P."/>
            <person name="Bristow J."/>
            <person name="Eisen J.A."/>
            <person name="Markowitz V."/>
            <person name="Hugenholtz P."/>
            <person name="Schneider S."/>
            <person name="Goker M."/>
            <person name="Pukall R."/>
            <person name="Kyrpides N.C."/>
            <person name="Klenk H.P."/>
        </authorList>
    </citation>
    <scope>NUCLEOTIDE SEQUENCE [LARGE SCALE GENOMIC DNA]</scope>
    <source>
        <strain evidence="3">ATCC 14392 / DSM 20547 / JCM 11482 / CCUG 33030 / NBRC 15357 / NCTC 11040 / CCM 314 / 541</strain>
    </source>
</reference>
<dbReference type="AlphaFoldDB" id="C7NL96"/>
<evidence type="ECO:0000259" key="1">
    <source>
        <dbReference type="PROSITE" id="PS51186"/>
    </source>
</evidence>
<dbReference type="GO" id="GO:0016747">
    <property type="term" value="F:acyltransferase activity, transferring groups other than amino-acyl groups"/>
    <property type="evidence" value="ECO:0007669"/>
    <property type="project" value="InterPro"/>
</dbReference>
<dbReference type="PROSITE" id="PS51186">
    <property type="entry name" value="GNAT"/>
    <property type="match status" value="1"/>
</dbReference>
<organism evidence="2 3">
    <name type="scientific">Kytococcus sedentarius (strain ATCC 14392 / DSM 20547 / JCM 11482 / CCUG 33030 / NBRC 15357 / NCTC 11040 / CCM 314 / 541)</name>
    <name type="common">Micrococcus sedentarius</name>
    <dbReference type="NCBI Taxonomy" id="478801"/>
    <lineage>
        <taxon>Bacteria</taxon>
        <taxon>Bacillati</taxon>
        <taxon>Actinomycetota</taxon>
        <taxon>Actinomycetes</taxon>
        <taxon>Micrococcales</taxon>
        <taxon>Kytococcaceae</taxon>
        <taxon>Kytococcus</taxon>
    </lineage>
</organism>